<dbReference type="Proteomes" id="UP001219349">
    <property type="component" value="Chromosome"/>
</dbReference>
<reference evidence="2 3" key="1">
    <citation type="submission" date="2021-01" db="EMBL/GenBank/DDBJ databases">
        <title>Biogeographic distribution of Paracoccus.</title>
        <authorList>
            <person name="Hollensteiner J."/>
            <person name="Leineberger J."/>
            <person name="Brinkhoff T."/>
            <person name="Daniel R."/>
        </authorList>
    </citation>
    <scope>NUCLEOTIDE SEQUENCE [LARGE SCALE GENOMIC DNA]</scope>
    <source>
        <strain evidence="2 3">KCTC 22803</strain>
    </source>
</reference>
<evidence type="ECO:0000313" key="2">
    <source>
        <dbReference type="EMBL" id="WCR06509.1"/>
    </source>
</evidence>
<evidence type="ECO:0000313" key="3">
    <source>
        <dbReference type="Proteomes" id="UP001219349"/>
    </source>
</evidence>
<organism evidence="2 3">
    <name type="scientific">Paracoccus fistulariae</name>
    <dbReference type="NCBI Taxonomy" id="658446"/>
    <lineage>
        <taxon>Bacteria</taxon>
        <taxon>Pseudomonadati</taxon>
        <taxon>Pseudomonadota</taxon>
        <taxon>Alphaproteobacteria</taxon>
        <taxon>Rhodobacterales</taxon>
        <taxon>Paracoccaceae</taxon>
        <taxon>Paracoccus</taxon>
    </lineage>
</organism>
<feature type="compositionally biased region" description="Basic residues" evidence="1">
    <location>
        <begin position="225"/>
        <end position="234"/>
    </location>
</feature>
<evidence type="ECO:0000256" key="1">
    <source>
        <dbReference type="SAM" id="MobiDB-lite"/>
    </source>
</evidence>
<name>A0ABY7SHN5_9RHOB</name>
<feature type="compositionally biased region" description="Low complexity" evidence="1">
    <location>
        <begin position="125"/>
        <end position="146"/>
    </location>
</feature>
<proteinExistence type="predicted"/>
<protein>
    <submittedName>
        <fullName evidence="2">Uncharacterized protein</fullName>
    </submittedName>
</protein>
<feature type="compositionally biased region" description="Basic and acidic residues" evidence="1">
    <location>
        <begin position="177"/>
        <end position="215"/>
    </location>
</feature>
<sequence>MPSYAKLEQAMLSPDQLALVANSRSPAIAALDQDALYDLIARLEEALKSAGPHGENGEITLADLFQAALRRAQADRRKRGLKPAKTDAQAAAKPASRQPPVRKRADRAAAKKRKDARTASRRVTPKGAAKTAAAATVATPTPAAAEPAEKPTVESAVEPAKTAPDDAPAPAKRPRKSAAEKARKAAKAAEKEAKAARKEAKKAVKRAEKATRIAAEKLAALSPGKKSKRKKKKG</sequence>
<feature type="compositionally biased region" description="Low complexity" evidence="1">
    <location>
        <begin position="159"/>
        <end position="170"/>
    </location>
</feature>
<dbReference type="RefSeq" id="WP_271884252.1">
    <property type="nucleotide sequence ID" value="NZ_CP067136.1"/>
</dbReference>
<accession>A0ABY7SHN5</accession>
<feature type="region of interest" description="Disordered" evidence="1">
    <location>
        <begin position="72"/>
        <end position="234"/>
    </location>
</feature>
<dbReference type="EMBL" id="CP067136">
    <property type="protein sequence ID" value="WCR06509.1"/>
    <property type="molecule type" value="Genomic_DNA"/>
</dbReference>
<feature type="compositionally biased region" description="Basic residues" evidence="1">
    <location>
        <begin position="100"/>
        <end position="124"/>
    </location>
</feature>
<keyword evidence="3" id="KW-1185">Reference proteome</keyword>
<gene>
    <name evidence="2" type="ORF">JHX87_13580</name>
</gene>
<feature type="compositionally biased region" description="Low complexity" evidence="1">
    <location>
        <begin position="86"/>
        <end position="95"/>
    </location>
</feature>